<dbReference type="STRING" id="1384056.N787_00335"/>
<organism evidence="1 2">
    <name type="scientific">Arenimonas metalli CF5-1</name>
    <dbReference type="NCBI Taxonomy" id="1384056"/>
    <lineage>
        <taxon>Bacteria</taxon>
        <taxon>Pseudomonadati</taxon>
        <taxon>Pseudomonadota</taxon>
        <taxon>Gammaproteobacteria</taxon>
        <taxon>Lysobacterales</taxon>
        <taxon>Lysobacteraceae</taxon>
        <taxon>Arenimonas</taxon>
    </lineage>
</organism>
<sequence>MSAARPGRLLLIVATGVVVLALGAGLWTIGAPGAQRDLRLDERRQENLARLDSAIREYREENGALPADLGVLASRPGVRIAVADPVTDEPYGYTVTSDRSFRLCATFVTDSSKTATSRFLDKRFPHGIGTTCFDLKVGARPDDAAGTEP</sequence>
<dbReference type="eggNOG" id="ENOG5033A4I">
    <property type="taxonomic scope" value="Bacteria"/>
</dbReference>
<evidence type="ECO:0008006" key="3">
    <source>
        <dbReference type="Google" id="ProtNLM"/>
    </source>
</evidence>
<keyword evidence="2" id="KW-1185">Reference proteome</keyword>
<dbReference type="RefSeq" id="WP_034209937.1">
    <property type="nucleotide sequence ID" value="NZ_AVCK01000001.1"/>
</dbReference>
<accession>A0A091B9L9</accession>
<dbReference type="PATRIC" id="fig|1384056.3.peg.63"/>
<name>A0A091B9L9_9GAMM</name>
<proteinExistence type="predicted"/>
<gene>
    <name evidence="1" type="ORF">N787_00335</name>
</gene>
<dbReference type="Proteomes" id="UP000029393">
    <property type="component" value="Unassembled WGS sequence"/>
</dbReference>
<dbReference type="OrthoDB" id="532576at2"/>
<dbReference type="AlphaFoldDB" id="A0A091B9L9"/>
<comment type="caution">
    <text evidence="1">The sequence shown here is derived from an EMBL/GenBank/DDBJ whole genome shotgun (WGS) entry which is preliminary data.</text>
</comment>
<evidence type="ECO:0000313" key="1">
    <source>
        <dbReference type="EMBL" id="KFN48411.1"/>
    </source>
</evidence>
<evidence type="ECO:0000313" key="2">
    <source>
        <dbReference type="Proteomes" id="UP000029393"/>
    </source>
</evidence>
<protein>
    <recommendedName>
        <fullName evidence="3">Type II secretion system protein GspG C-terminal domain-containing protein</fullName>
    </recommendedName>
</protein>
<reference evidence="1 2" key="1">
    <citation type="submission" date="2013-09" db="EMBL/GenBank/DDBJ databases">
        <title>Genome sequencing of Arenimonas metalli.</title>
        <authorList>
            <person name="Chen F."/>
            <person name="Wang G."/>
        </authorList>
    </citation>
    <scope>NUCLEOTIDE SEQUENCE [LARGE SCALE GENOMIC DNA]</scope>
    <source>
        <strain evidence="1 2">CF5-1</strain>
    </source>
</reference>
<dbReference type="EMBL" id="AVCK01000001">
    <property type="protein sequence ID" value="KFN48411.1"/>
    <property type="molecule type" value="Genomic_DNA"/>
</dbReference>